<dbReference type="OrthoDB" id="2688364at2759"/>
<organism evidence="2 3">
    <name type="scientific">Coprinellus micaceus</name>
    <name type="common">Glistening ink-cap mushroom</name>
    <name type="synonym">Coprinus micaceus</name>
    <dbReference type="NCBI Taxonomy" id="71717"/>
    <lineage>
        <taxon>Eukaryota</taxon>
        <taxon>Fungi</taxon>
        <taxon>Dikarya</taxon>
        <taxon>Basidiomycota</taxon>
        <taxon>Agaricomycotina</taxon>
        <taxon>Agaricomycetes</taxon>
        <taxon>Agaricomycetidae</taxon>
        <taxon>Agaricales</taxon>
        <taxon>Agaricineae</taxon>
        <taxon>Psathyrellaceae</taxon>
        <taxon>Coprinellus</taxon>
    </lineage>
</organism>
<comment type="caution">
    <text evidence="2">The sequence shown here is derived from an EMBL/GenBank/DDBJ whole genome shotgun (WGS) entry which is preliminary data.</text>
</comment>
<accession>A0A4Y7SI75</accession>
<evidence type="ECO:0000313" key="2">
    <source>
        <dbReference type="EMBL" id="TEB21535.1"/>
    </source>
</evidence>
<protein>
    <recommendedName>
        <fullName evidence="4">F-box domain-containing protein</fullName>
    </recommendedName>
</protein>
<reference evidence="2 3" key="1">
    <citation type="journal article" date="2019" name="Nat. Ecol. Evol.">
        <title>Megaphylogeny resolves global patterns of mushroom evolution.</title>
        <authorList>
            <person name="Varga T."/>
            <person name="Krizsan K."/>
            <person name="Foldi C."/>
            <person name="Dima B."/>
            <person name="Sanchez-Garcia M."/>
            <person name="Sanchez-Ramirez S."/>
            <person name="Szollosi G.J."/>
            <person name="Szarkandi J.G."/>
            <person name="Papp V."/>
            <person name="Albert L."/>
            <person name="Andreopoulos W."/>
            <person name="Angelini C."/>
            <person name="Antonin V."/>
            <person name="Barry K.W."/>
            <person name="Bougher N.L."/>
            <person name="Buchanan P."/>
            <person name="Buyck B."/>
            <person name="Bense V."/>
            <person name="Catcheside P."/>
            <person name="Chovatia M."/>
            <person name="Cooper J."/>
            <person name="Damon W."/>
            <person name="Desjardin D."/>
            <person name="Finy P."/>
            <person name="Geml J."/>
            <person name="Haridas S."/>
            <person name="Hughes K."/>
            <person name="Justo A."/>
            <person name="Karasinski D."/>
            <person name="Kautmanova I."/>
            <person name="Kiss B."/>
            <person name="Kocsube S."/>
            <person name="Kotiranta H."/>
            <person name="LaButti K.M."/>
            <person name="Lechner B.E."/>
            <person name="Liimatainen K."/>
            <person name="Lipzen A."/>
            <person name="Lukacs Z."/>
            <person name="Mihaltcheva S."/>
            <person name="Morgado L.N."/>
            <person name="Niskanen T."/>
            <person name="Noordeloos M.E."/>
            <person name="Ohm R.A."/>
            <person name="Ortiz-Santana B."/>
            <person name="Ovrebo C."/>
            <person name="Racz N."/>
            <person name="Riley R."/>
            <person name="Savchenko A."/>
            <person name="Shiryaev A."/>
            <person name="Soop K."/>
            <person name="Spirin V."/>
            <person name="Szebenyi C."/>
            <person name="Tomsovsky M."/>
            <person name="Tulloss R.E."/>
            <person name="Uehling J."/>
            <person name="Grigoriev I.V."/>
            <person name="Vagvolgyi C."/>
            <person name="Papp T."/>
            <person name="Martin F.M."/>
            <person name="Miettinen O."/>
            <person name="Hibbett D.S."/>
            <person name="Nagy L.G."/>
        </authorList>
    </citation>
    <scope>NUCLEOTIDE SEQUENCE [LARGE SCALE GENOMIC DNA]</scope>
    <source>
        <strain evidence="2 3">FP101781</strain>
    </source>
</reference>
<name>A0A4Y7SI75_COPMI</name>
<dbReference type="EMBL" id="QPFP01000108">
    <property type="protein sequence ID" value="TEB21535.1"/>
    <property type="molecule type" value="Genomic_DNA"/>
</dbReference>
<evidence type="ECO:0000256" key="1">
    <source>
        <dbReference type="SAM" id="MobiDB-lite"/>
    </source>
</evidence>
<dbReference type="Proteomes" id="UP000298030">
    <property type="component" value="Unassembled WGS sequence"/>
</dbReference>
<feature type="region of interest" description="Disordered" evidence="1">
    <location>
        <begin position="151"/>
        <end position="174"/>
    </location>
</feature>
<evidence type="ECO:0008006" key="4">
    <source>
        <dbReference type="Google" id="ProtNLM"/>
    </source>
</evidence>
<evidence type="ECO:0000313" key="3">
    <source>
        <dbReference type="Proteomes" id="UP000298030"/>
    </source>
</evidence>
<dbReference type="AlphaFoldDB" id="A0A4Y7SI75"/>
<proteinExistence type="predicted"/>
<keyword evidence="3" id="KW-1185">Reference proteome</keyword>
<gene>
    <name evidence="2" type="ORF">FA13DRAFT_99309</name>
</gene>
<sequence>MDPTAREVPQDVRYEIVIRLCAPIDVLSLLSTCRSLHAMLREKSIWVALLRALCSHRLIFFLPYRINEMSIERLRHACRSPFVFAQLLEANSSLSSDEPLLEPSPKAYLNRAFSMTRRFWSREVDSWSNLAEVILRSGIWGRQIPQLSPNPSSCANHRPSPTSWPTRCVTTNSR</sequence>